<gene>
    <name evidence="3" type="ORF">BOTNAR_0663g00010</name>
</gene>
<feature type="region of interest" description="Disordered" evidence="1">
    <location>
        <begin position="333"/>
        <end position="356"/>
    </location>
</feature>
<feature type="region of interest" description="Disordered" evidence="1">
    <location>
        <begin position="140"/>
        <end position="226"/>
    </location>
</feature>
<evidence type="ECO:0000256" key="1">
    <source>
        <dbReference type="SAM" id="MobiDB-lite"/>
    </source>
</evidence>
<feature type="compositionally biased region" description="Low complexity" evidence="1">
    <location>
        <begin position="163"/>
        <end position="174"/>
    </location>
</feature>
<dbReference type="EMBL" id="PQXJ01000661">
    <property type="protein sequence ID" value="TGO45473.1"/>
    <property type="molecule type" value="Genomic_DNA"/>
</dbReference>
<reference evidence="3 4" key="1">
    <citation type="submission" date="2017-12" db="EMBL/GenBank/DDBJ databases">
        <title>Comparative genomics of Botrytis spp.</title>
        <authorList>
            <person name="Valero-Jimenez C.A."/>
            <person name="Tapia P."/>
            <person name="Veloso J."/>
            <person name="Silva-Moreno E."/>
            <person name="Staats M."/>
            <person name="Valdes J.H."/>
            <person name="Van Kan J.A.L."/>
        </authorList>
    </citation>
    <scope>NUCLEOTIDE SEQUENCE [LARGE SCALE GENOMIC DNA]</scope>
    <source>
        <strain evidence="3 4">MUCL2120</strain>
    </source>
</reference>
<feature type="transmembrane region" description="Helical" evidence="2">
    <location>
        <begin position="36"/>
        <end position="59"/>
    </location>
</feature>
<keyword evidence="2" id="KW-0812">Transmembrane</keyword>
<keyword evidence="4" id="KW-1185">Reference proteome</keyword>
<protein>
    <submittedName>
        <fullName evidence="3">Uncharacterized protein</fullName>
    </submittedName>
</protein>
<evidence type="ECO:0000256" key="2">
    <source>
        <dbReference type="SAM" id="Phobius"/>
    </source>
</evidence>
<evidence type="ECO:0000313" key="4">
    <source>
        <dbReference type="Proteomes" id="UP000297452"/>
    </source>
</evidence>
<dbReference type="Proteomes" id="UP000297452">
    <property type="component" value="Unassembled WGS sequence"/>
</dbReference>
<evidence type="ECO:0000313" key="3">
    <source>
        <dbReference type="EMBL" id="TGO45473.1"/>
    </source>
</evidence>
<dbReference type="OrthoDB" id="10250354at2759"/>
<accession>A0A4Z1HKF0</accession>
<feature type="compositionally biased region" description="Low complexity" evidence="1">
    <location>
        <begin position="187"/>
        <end position="217"/>
    </location>
</feature>
<name>A0A4Z1HKF0_9HELO</name>
<sequence>MKRLKKREAYIPWSQIPANTDWPILGKRCSLFCVDILTVPFSIFCAILVLLTWVSLQTVKKRERRRRRRVFRAPSARSGRASTYRTIDGDIIQSQNQSHARVSRQLSSFYPSERDYYADEEATPLYRLGKLRQYSVKEVSDRYANPSEKLESTEYPSAKTRQNRATNSATTNRTINPQPARYKILKTPQPRSQSPSPSPNPSTSTSPSTQSSSTQSSDTKAQRPSFPANASQFFSLNASEKHYYYPNNDLPLRERRNTSTSFPPTRQRYVHYEDDKDWADDERTPRLCMALTATGKQCSRRVSLVTPLSGSMVEALVSPLCFQHRHVRKWVRGSHGRDPPVEESLSSAVEGDGLPEDESKRRLVRFFDEDEDDEY</sequence>
<dbReference type="AlphaFoldDB" id="A0A4Z1HKF0"/>
<feature type="region of interest" description="Disordered" evidence="1">
    <location>
        <begin position="246"/>
        <end position="267"/>
    </location>
</feature>
<comment type="caution">
    <text evidence="3">The sequence shown here is derived from an EMBL/GenBank/DDBJ whole genome shotgun (WGS) entry which is preliminary data.</text>
</comment>
<organism evidence="3 4">
    <name type="scientific">Botryotinia narcissicola</name>
    <dbReference type="NCBI Taxonomy" id="278944"/>
    <lineage>
        <taxon>Eukaryota</taxon>
        <taxon>Fungi</taxon>
        <taxon>Dikarya</taxon>
        <taxon>Ascomycota</taxon>
        <taxon>Pezizomycotina</taxon>
        <taxon>Leotiomycetes</taxon>
        <taxon>Helotiales</taxon>
        <taxon>Sclerotiniaceae</taxon>
        <taxon>Botryotinia</taxon>
    </lineage>
</organism>
<keyword evidence="2" id="KW-0472">Membrane</keyword>
<proteinExistence type="predicted"/>
<keyword evidence="2" id="KW-1133">Transmembrane helix</keyword>